<sequence>MGIRDLIYYTKIRWLCHGNYLLRFRKLREELETFMNKNVHNISEPLDDQWLLDLSRLTNIAMKPNYLNQKLQGENKLITDPYKNIKALVAKLQLYENHLRSSNLIHFPLLNDCKSDHKNFFVYSTEITKSFEEFNTRFSYIQKFEEMLTNFLTPFNVEVESVPPSLPMQLLGLQSSIELKSLCEGNKIEYYQKYILKDNFPNLKRVAMCIISALGTYYCESFFFQIKPGKNKVL</sequence>
<dbReference type="OrthoDB" id="10063846at2759"/>
<dbReference type="AlphaFoldDB" id="A0A8X7C2N7"/>
<proteinExistence type="predicted"/>
<dbReference type="EMBL" id="BMAV01009142">
    <property type="protein sequence ID" value="GFY53190.1"/>
    <property type="molecule type" value="Genomic_DNA"/>
</dbReference>
<keyword evidence="2" id="KW-1185">Reference proteome</keyword>
<dbReference type="Proteomes" id="UP000886998">
    <property type="component" value="Unassembled WGS sequence"/>
</dbReference>
<protein>
    <submittedName>
        <fullName evidence="1">Dimer_Tnp_hAT domain-containing protein</fullName>
    </submittedName>
</protein>
<reference evidence="1" key="1">
    <citation type="submission" date="2020-08" db="EMBL/GenBank/DDBJ databases">
        <title>Multicomponent nature underlies the extraordinary mechanical properties of spider dragline silk.</title>
        <authorList>
            <person name="Kono N."/>
            <person name="Nakamura H."/>
            <person name="Mori M."/>
            <person name="Yoshida Y."/>
            <person name="Ohtoshi R."/>
            <person name="Malay A.D."/>
            <person name="Moran D.A.P."/>
            <person name="Tomita M."/>
            <person name="Numata K."/>
            <person name="Arakawa K."/>
        </authorList>
    </citation>
    <scope>NUCLEOTIDE SEQUENCE</scope>
</reference>
<dbReference type="PANTHER" id="PTHR45913">
    <property type="entry name" value="EPM2A-INTERACTING PROTEIN 1"/>
    <property type="match status" value="1"/>
</dbReference>
<organism evidence="1 2">
    <name type="scientific">Trichonephila inaurata madagascariensis</name>
    <dbReference type="NCBI Taxonomy" id="2747483"/>
    <lineage>
        <taxon>Eukaryota</taxon>
        <taxon>Metazoa</taxon>
        <taxon>Ecdysozoa</taxon>
        <taxon>Arthropoda</taxon>
        <taxon>Chelicerata</taxon>
        <taxon>Arachnida</taxon>
        <taxon>Araneae</taxon>
        <taxon>Araneomorphae</taxon>
        <taxon>Entelegynae</taxon>
        <taxon>Araneoidea</taxon>
        <taxon>Nephilidae</taxon>
        <taxon>Trichonephila</taxon>
        <taxon>Trichonephila inaurata</taxon>
    </lineage>
</organism>
<dbReference type="PANTHER" id="PTHR45913:SF5">
    <property type="entry name" value="GENERAL TRANSCRIPTION FACTOR II-I REPEAT DOMAIN-CONTAINING PROTEIN 2A-LIKE PROTEIN"/>
    <property type="match status" value="1"/>
</dbReference>
<evidence type="ECO:0000313" key="2">
    <source>
        <dbReference type="Proteomes" id="UP000886998"/>
    </source>
</evidence>
<evidence type="ECO:0000313" key="1">
    <source>
        <dbReference type="EMBL" id="GFY53190.1"/>
    </source>
</evidence>
<accession>A0A8X7C2N7</accession>
<gene>
    <name evidence="1" type="ORF">TNIN_348161</name>
</gene>
<name>A0A8X7C2N7_9ARAC</name>
<comment type="caution">
    <text evidence="1">The sequence shown here is derived from an EMBL/GenBank/DDBJ whole genome shotgun (WGS) entry which is preliminary data.</text>
</comment>